<dbReference type="GO" id="GO:0005886">
    <property type="term" value="C:plasma membrane"/>
    <property type="evidence" value="ECO:0007669"/>
    <property type="project" value="UniProtKB-SubCell"/>
</dbReference>
<dbReference type="AlphaFoldDB" id="A0A1X7N736"/>
<evidence type="ECO:0000256" key="2">
    <source>
        <dbReference type="ARBA" id="ARBA00010488"/>
    </source>
</evidence>
<dbReference type="OrthoDB" id="9811865at2"/>
<dbReference type="RefSeq" id="WP_085559591.1">
    <property type="nucleotide sequence ID" value="NZ_FOAH01000004.1"/>
</dbReference>
<dbReference type="Proteomes" id="UP000193435">
    <property type="component" value="Unassembled WGS sequence"/>
</dbReference>
<dbReference type="InterPro" id="IPR043149">
    <property type="entry name" value="TagF_N"/>
</dbReference>
<protein>
    <submittedName>
        <fullName evidence="9">CDP-glycerol glycerophosphotransferase, TagB/SpsB family</fullName>
    </submittedName>
</protein>
<evidence type="ECO:0000256" key="5">
    <source>
        <dbReference type="ARBA" id="ARBA00022944"/>
    </source>
</evidence>
<dbReference type="Gene3D" id="3.40.50.12580">
    <property type="match status" value="1"/>
</dbReference>
<accession>A0A1X7N736</accession>
<dbReference type="GO" id="GO:0019350">
    <property type="term" value="P:teichoic acid biosynthetic process"/>
    <property type="evidence" value="ECO:0007669"/>
    <property type="project" value="UniProtKB-KW"/>
</dbReference>
<evidence type="ECO:0000313" key="10">
    <source>
        <dbReference type="Proteomes" id="UP000193435"/>
    </source>
</evidence>
<evidence type="ECO:0000313" key="9">
    <source>
        <dbReference type="EMBL" id="SMH32603.1"/>
    </source>
</evidence>
<dbReference type="STRING" id="1073423.SAMN04488700_1434"/>
<sequence length="711" mass="82887">MSSNKDIQTKEETNQHPQENNTYPSFTIQKIEDAITTTVILSTHQSEKLDEFYILHRETGKRYPFLAEKINDSTYRFTLSIREFIRQHTGENPKAHFEFYFSLHYLEDSKWIKKDESLSLDRFDRFNSIGLSQFKDQGNDIYPYFSRKTNGFCFTVNIPVRSIRYIYSSKIEKIKSQRNNILVIDGKIVTKAIPINRIDAVMVGRRSNYKLVLHSNHHLEDLEQVSHLYHYDYSISVDLNLIATELFIRGKGDEDFDFYFEVYLDGLFEPTVVRVTGSCDLKSRNMFKNRDIAYGRSVYVFSPNFTEQYNGLSLAATKYGKEIYEYYKEVRGFSRLLKPFVSENDYWIIGEKPLEARSNGWLFFCYLRENYPEINAFYVLDKDSIDYEKAISFDSERILLFKSKKYVQFLMKAQVILTSQAPYHIYPTRNPLWLDGFGAKRVLLQNNIIGLQSLKQTYGFSTKFFRTDLFIVSSKHEKRYVIDTLGYPEEQVVLSGLPRFDKLLAPTNSDNLTKQLVFCPADQEIGLNYQTESILRTVEKFATVIDHKEFKAFLATYDLTVTVALPHAMASYFERFAALGCTVLLQEQTTMLTLLNTGTVFITDYHPLAFDFSFLTKPVCFFQPDVQGPDKDKIHSITELYSNELPGEVTCNEDDLIYLLNQIGQNNFKMSNQNQKKADALLEYKDTHSNQRIYEAVSHLLSKKENTNKKL</sequence>
<keyword evidence="6" id="KW-0472">Membrane</keyword>
<dbReference type="InterPro" id="IPR041038">
    <property type="entry name" value="TarS_C1"/>
</dbReference>
<gene>
    <name evidence="9" type="ORF">SAMN04488700_1434</name>
</gene>
<comment type="subcellular location">
    <subcellularLocation>
        <location evidence="1">Cell membrane</location>
        <topology evidence="1">Peripheral membrane protein</topology>
    </subcellularLocation>
</comment>
<keyword evidence="3" id="KW-1003">Cell membrane</keyword>
<evidence type="ECO:0000256" key="6">
    <source>
        <dbReference type="ARBA" id="ARBA00023136"/>
    </source>
</evidence>
<dbReference type="PANTHER" id="PTHR37316:SF3">
    <property type="entry name" value="TEICHOIC ACID GLYCEROL-PHOSPHATE TRANSFERASE"/>
    <property type="match status" value="1"/>
</dbReference>
<feature type="domain" description="TarS C-terminal" evidence="8">
    <location>
        <begin position="169"/>
        <end position="315"/>
    </location>
</feature>
<dbReference type="PANTHER" id="PTHR37316">
    <property type="entry name" value="TEICHOIC ACID GLYCEROL-PHOSPHATE PRIMASE"/>
    <property type="match status" value="1"/>
</dbReference>
<reference evidence="9 10" key="1">
    <citation type="submission" date="2017-04" db="EMBL/GenBank/DDBJ databases">
        <authorList>
            <person name="Afonso C.L."/>
            <person name="Miller P.J."/>
            <person name="Scott M.A."/>
            <person name="Spackman E."/>
            <person name="Goraichik I."/>
            <person name="Dimitrov K.M."/>
            <person name="Suarez D.L."/>
            <person name="Swayne D.E."/>
        </authorList>
    </citation>
    <scope>NUCLEOTIDE SEQUENCE [LARGE SCALE GENOMIC DNA]</scope>
    <source>
        <strain evidence="9 10">LMG26642</strain>
    </source>
</reference>
<feature type="region of interest" description="Disordered" evidence="7">
    <location>
        <begin position="1"/>
        <end position="24"/>
    </location>
</feature>
<evidence type="ECO:0000256" key="4">
    <source>
        <dbReference type="ARBA" id="ARBA00022679"/>
    </source>
</evidence>
<keyword evidence="5" id="KW-0777">Teichoic acid biosynthesis</keyword>
<dbReference type="InterPro" id="IPR043148">
    <property type="entry name" value="TagF_C"/>
</dbReference>
<evidence type="ECO:0000256" key="7">
    <source>
        <dbReference type="SAM" id="MobiDB-lite"/>
    </source>
</evidence>
<feature type="compositionally biased region" description="Polar residues" evidence="7">
    <location>
        <begin position="15"/>
        <end position="24"/>
    </location>
</feature>
<comment type="similarity">
    <text evidence="2">Belongs to the CDP-glycerol glycerophosphotransferase family.</text>
</comment>
<name>A0A1X7N736_9LACT</name>
<dbReference type="Pfam" id="PF04464">
    <property type="entry name" value="Glyphos_transf"/>
    <property type="match status" value="1"/>
</dbReference>
<evidence type="ECO:0000256" key="1">
    <source>
        <dbReference type="ARBA" id="ARBA00004202"/>
    </source>
</evidence>
<organism evidence="9 10">
    <name type="scientific">Carnobacterium iners</name>
    <dbReference type="NCBI Taxonomy" id="1073423"/>
    <lineage>
        <taxon>Bacteria</taxon>
        <taxon>Bacillati</taxon>
        <taxon>Bacillota</taxon>
        <taxon>Bacilli</taxon>
        <taxon>Lactobacillales</taxon>
        <taxon>Carnobacteriaceae</taxon>
        <taxon>Carnobacterium</taxon>
    </lineage>
</organism>
<evidence type="ECO:0000256" key="3">
    <source>
        <dbReference type="ARBA" id="ARBA00022475"/>
    </source>
</evidence>
<dbReference type="Pfam" id="PF18674">
    <property type="entry name" value="TarS_C1"/>
    <property type="match status" value="1"/>
</dbReference>
<keyword evidence="10" id="KW-1185">Reference proteome</keyword>
<dbReference type="SUPFAM" id="SSF53756">
    <property type="entry name" value="UDP-Glycosyltransferase/glycogen phosphorylase"/>
    <property type="match status" value="1"/>
</dbReference>
<dbReference type="InterPro" id="IPR007554">
    <property type="entry name" value="Glycerophosphate_synth"/>
</dbReference>
<keyword evidence="4 9" id="KW-0808">Transferase</keyword>
<evidence type="ECO:0000259" key="8">
    <source>
        <dbReference type="Pfam" id="PF18674"/>
    </source>
</evidence>
<dbReference type="GO" id="GO:0047355">
    <property type="term" value="F:CDP-glycerol glycerophosphotransferase activity"/>
    <property type="evidence" value="ECO:0007669"/>
    <property type="project" value="InterPro"/>
</dbReference>
<dbReference type="Gene3D" id="3.40.50.11820">
    <property type="match status" value="1"/>
</dbReference>
<proteinExistence type="inferred from homology"/>
<dbReference type="EMBL" id="FXBJ01000002">
    <property type="protein sequence ID" value="SMH32603.1"/>
    <property type="molecule type" value="Genomic_DNA"/>
</dbReference>
<dbReference type="InterPro" id="IPR051612">
    <property type="entry name" value="Teichoic_Acid_Biosynth"/>
</dbReference>